<feature type="domain" description="Histidine kinase/HSP90-like ATPase" evidence="5">
    <location>
        <begin position="310"/>
        <end position="397"/>
    </location>
</feature>
<dbReference type="Pfam" id="PF02518">
    <property type="entry name" value="HATPase_c"/>
    <property type="match status" value="1"/>
</dbReference>
<dbReference type="GO" id="GO:0016301">
    <property type="term" value="F:kinase activity"/>
    <property type="evidence" value="ECO:0007669"/>
    <property type="project" value="UniProtKB-KW"/>
</dbReference>
<evidence type="ECO:0000256" key="2">
    <source>
        <dbReference type="ARBA" id="ARBA00022777"/>
    </source>
</evidence>
<keyword evidence="4" id="KW-0812">Transmembrane</keyword>
<protein>
    <submittedName>
        <fullName evidence="6">Putative two-component histidine kinase</fullName>
    </submittedName>
</protein>
<evidence type="ECO:0000259" key="5">
    <source>
        <dbReference type="Pfam" id="PF02518"/>
    </source>
</evidence>
<keyword evidence="4" id="KW-0472">Membrane</keyword>
<comment type="caution">
    <text evidence="6">The sequence shown here is derived from an EMBL/GenBank/DDBJ whole genome shotgun (WGS) entry which is preliminary data.</text>
</comment>
<feature type="transmembrane region" description="Helical" evidence="4">
    <location>
        <begin position="118"/>
        <end position="135"/>
    </location>
</feature>
<dbReference type="InterPro" id="IPR036890">
    <property type="entry name" value="HATPase_C_sf"/>
</dbReference>
<evidence type="ECO:0000256" key="3">
    <source>
        <dbReference type="ARBA" id="ARBA00023012"/>
    </source>
</evidence>
<sequence>MATDSATSPAVSDTSRDALAGRRILRQFTLFAAAGYLLYGVQLAVPVAAASAITAPWYTPVAVLLTFGTGLSMGPLTWHAGYRRLQTITGISAIGYLIALALWWIAWDGGQIHTVQGLWLSMFPGLAAICAALAFRPAWAFVVLGVAVTGSVIADRLARHAEVIGPIVAQICWANAFSMVFVVASIMGRRTARILDDSRAEAYSTTADAAAAQARSAERARFDALTHDSVMSTLLLAARRGTSSELVQDARNALTAIDRAGSDDIDDEVGASQTLSRIRAAVALVAPQQRVSASVLDDTARYPAAVVTAIAAAAAEAVRNSQRHAGPDAHTRVDATSTPARLSVYISDTGTGFDPNSVPASRLGISVSIEGRMSKIDGGSATIESQHGRGTTVRLSWTRTN</sequence>
<dbReference type="GO" id="GO:0000160">
    <property type="term" value="P:phosphorelay signal transduction system"/>
    <property type="evidence" value="ECO:0007669"/>
    <property type="project" value="UniProtKB-KW"/>
</dbReference>
<evidence type="ECO:0000313" key="6">
    <source>
        <dbReference type="EMBL" id="GAB41272.1"/>
    </source>
</evidence>
<dbReference type="SUPFAM" id="SSF55874">
    <property type="entry name" value="ATPase domain of HSP90 chaperone/DNA topoisomerase II/histidine kinase"/>
    <property type="match status" value="1"/>
</dbReference>
<dbReference type="PANTHER" id="PTHR24421">
    <property type="entry name" value="NITRATE/NITRITE SENSOR PROTEIN NARX-RELATED"/>
    <property type="match status" value="1"/>
</dbReference>
<feature type="transmembrane region" description="Helical" evidence="4">
    <location>
        <begin position="164"/>
        <end position="186"/>
    </location>
</feature>
<dbReference type="RefSeq" id="WP_005208544.1">
    <property type="nucleotide sequence ID" value="NZ_BAFC01000123.1"/>
</dbReference>
<dbReference type="InterPro" id="IPR050482">
    <property type="entry name" value="Sensor_HK_TwoCompSys"/>
</dbReference>
<evidence type="ECO:0000256" key="4">
    <source>
        <dbReference type="SAM" id="Phobius"/>
    </source>
</evidence>
<dbReference type="EMBL" id="BAFC01000123">
    <property type="protein sequence ID" value="GAB41272.1"/>
    <property type="molecule type" value="Genomic_DNA"/>
</dbReference>
<keyword evidence="2 6" id="KW-0418">Kinase</keyword>
<evidence type="ECO:0000256" key="1">
    <source>
        <dbReference type="ARBA" id="ARBA00022679"/>
    </source>
</evidence>
<dbReference type="Proteomes" id="UP000005845">
    <property type="component" value="Unassembled WGS sequence"/>
</dbReference>
<name>H5U6B4_9ACTN</name>
<accession>H5U6B4</accession>
<dbReference type="eggNOG" id="COG4585">
    <property type="taxonomic scope" value="Bacteria"/>
</dbReference>
<keyword evidence="1" id="KW-0808">Transferase</keyword>
<evidence type="ECO:0000313" key="7">
    <source>
        <dbReference type="Proteomes" id="UP000005845"/>
    </source>
</evidence>
<keyword evidence="3" id="KW-0902">Two-component regulatory system</keyword>
<keyword evidence="7" id="KW-1185">Reference proteome</keyword>
<feature type="transmembrane region" description="Helical" evidence="4">
    <location>
        <begin position="28"/>
        <end position="51"/>
    </location>
</feature>
<keyword evidence="4" id="KW-1133">Transmembrane helix</keyword>
<reference evidence="6 7" key="1">
    <citation type="submission" date="2012-02" db="EMBL/GenBank/DDBJ databases">
        <title>Whole genome shotgun sequence of Gordonia sputi NBRC 100414.</title>
        <authorList>
            <person name="Yoshida I."/>
            <person name="Hosoyama A."/>
            <person name="Tsuchikane K."/>
            <person name="Katsumata H."/>
            <person name="Yamazaki S."/>
            <person name="Fujita N."/>
        </authorList>
    </citation>
    <scope>NUCLEOTIDE SEQUENCE [LARGE SCALE GENOMIC DNA]</scope>
    <source>
        <strain evidence="6 7">NBRC 100414</strain>
    </source>
</reference>
<proteinExistence type="predicted"/>
<gene>
    <name evidence="6" type="ORF">GOSPT_125_00390</name>
</gene>
<organism evidence="6 7">
    <name type="scientific">Gordonia sputi NBRC 100414</name>
    <dbReference type="NCBI Taxonomy" id="1089453"/>
    <lineage>
        <taxon>Bacteria</taxon>
        <taxon>Bacillati</taxon>
        <taxon>Actinomycetota</taxon>
        <taxon>Actinomycetes</taxon>
        <taxon>Mycobacteriales</taxon>
        <taxon>Gordoniaceae</taxon>
        <taxon>Gordonia</taxon>
    </lineage>
</organism>
<dbReference type="AlphaFoldDB" id="H5U6B4"/>
<dbReference type="Gene3D" id="3.30.565.10">
    <property type="entry name" value="Histidine kinase-like ATPase, C-terminal domain"/>
    <property type="match status" value="1"/>
</dbReference>
<dbReference type="InterPro" id="IPR003594">
    <property type="entry name" value="HATPase_dom"/>
</dbReference>
<feature type="transmembrane region" description="Helical" evidence="4">
    <location>
        <begin position="88"/>
        <end position="106"/>
    </location>
</feature>
<feature type="transmembrane region" description="Helical" evidence="4">
    <location>
        <begin position="57"/>
        <end position="76"/>
    </location>
</feature>